<keyword evidence="3" id="KW-0804">Transcription</keyword>
<dbReference type="Gene3D" id="1.10.10.60">
    <property type="entry name" value="Homeodomain-like"/>
    <property type="match status" value="1"/>
</dbReference>
<proteinExistence type="predicted"/>
<evidence type="ECO:0000256" key="2">
    <source>
        <dbReference type="ARBA" id="ARBA00023125"/>
    </source>
</evidence>
<dbReference type="PRINTS" id="PR00455">
    <property type="entry name" value="HTHTETR"/>
</dbReference>
<dbReference type="Proteomes" id="UP000444980">
    <property type="component" value="Unassembled WGS sequence"/>
</dbReference>
<gene>
    <name evidence="6" type="ORF">nbrc107697_12070</name>
</gene>
<comment type="caution">
    <text evidence="6">The sequence shown here is derived from an EMBL/GenBank/DDBJ whole genome shotgun (WGS) entry which is preliminary data.</text>
</comment>
<dbReference type="GO" id="GO:0000976">
    <property type="term" value="F:transcription cis-regulatory region binding"/>
    <property type="evidence" value="ECO:0007669"/>
    <property type="project" value="TreeGrafter"/>
</dbReference>
<dbReference type="Gene3D" id="1.10.357.10">
    <property type="entry name" value="Tetracycline Repressor, domain 2"/>
    <property type="match status" value="1"/>
</dbReference>
<dbReference type="InterPro" id="IPR041347">
    <property type="entry name" value="MftR_C"/>
</dbReference>
<dbReference type="PANTHER" id="PTHR30055">
    <property type="entry name" value="HTH-TYPE TRANSCRIPTIONAL REGULATOR RUTR"/>
    <property type="match status" value="1"/>
</dbReference>
<accession>A0A7I9UVG8</accession>
<keyword evidence="7" id="KW-1185">Reference proteome</keyword>
<keyword evidence="2 4" id="KW-0238">DNA-binding</keyword>
<dbReference type="PROSITE" id="PS01081">
    <property type="entry name" value="HTH_TETR_1"/>
    <property type="match status" value="1"/>
</dbReference>
<dbReference type="Pfam" id="PF17754">
    <property type="entry name" value="TetR_C_14"/>
    <property type="match status" value="1"/>
</dbReference>
<dbReference type="AlphaFoldDB" id="A0A7I9UVG8"/>
<dbReference type="InterPro" id="IPR009057">
    <property type="entry name" value="Homeodomain-like_sf"/>
</dbReference>
<sequence length="210" mass="23207">MQCTTGGGVRAQKKARTRAAIRAAALELFTRQGFSSTTVEQIAHASGVSHTTFFRYFTSKEQVIIGDDLRAEREATFAAIPPGLNHFDLVRRMVTGMYELGIADEWVANYDRIALIHADPHLRYSSQVETERIISEATEFIADYTGVPTTDLHLRAFVAAISGVMFYIAHAEPQADHAVGMAELLEAIDLLEQGLPMPTKQGSDETHDRI</sequence>
<dbReference type="RefSeq" id="WP_228460699.1">
    <property type="nucleotide sequence ID" value="NZ_BJOU01000001.1"/>
</dbReference>
<evidence type="ECO:0000256" key="4">
    <source>
        <dbReference type="PROSITE-ProRule" id="PRU00335"/>
    </source>
</evidence>
<feature type="domain" description="HTH tetR-type" evidence="5">
    <location>
        <begin position="15"/>
        <end position="75"/>
    </location>
</feature>
<dbReference type="SUPFAM" id="SSF46689">
    <property type="entry name" value="Homeodomain-like"/>
    <property type="match status" value="1"/>
</dbReference>
<evidence type="ECO:0000256" key="3">
    <source>
        <dbReference type="ARBA" id="ARBA00023163"/>
    </source>
</evidence>
<dbReference type="Pfam" id="PF00440">
    <property type="entry name" value="TetR_N"/>
    <property type="match status" value="1"/>
</dbReference>
<dbReference type="EMBL" id="BJOU01000001">
    <property type="protein sequence ID" value="GED97168.1"/>
    <property type="molecule type" value="Genomic_DNA"/>
</dbReference>
<keyword evidence="1" id="KW-0805">Transcription regulation</keyword>
<dbReference type="PANTHER" id="PTHR30055:SF234">
    <property type="entry name" value="HTH-TYPE TRANSCRIPTIONAL REGULATOR BETI"/>
    <property type="match status" value="1"/>
</dbReference>
<protein>
    <submittedName>
        <fullName evidence="6">TetR family transcriptional regulator</fullName>
    </submittedName>
</protein>
<evidence type="ECO:0000256" key="1">
    <source>
        <dbReference type="ARBA" id="ARBA00023015"/>
    </source>
</evidence>
<evidence type="ECO:0000313" key="6">
    <source>
        <dbReference type="EMBL" id="GED97168.1"/>
    </source>
</evidence>
<dbReference type="InterPro" id="IPR050109">
    <property type="entry name" value="HTH-type_TetR-like_transc_reg"/>
</dbReference>
<name>A0A7I9UVG8_9ACTN</name>
<dbReference type="InterPro" id="IPR001647">
    <property type="entry name" value="HTH_TetR"/>
</dbReference>
<evidence type="ECO:0000259" key="5">
    <source>
        <dbReference type="PROSITE" id="PS50977"/>
    </source>
</evidence>
<organism evidence="6 7">
    <name type="scientific">Gordonia crocea</name>
    <dbReference type="NCBI Taxonomy" id="589162"/>
    <lineage>
        <taxon>Bacteria</taxon>
        <taxon>Bacillati</taxon>
        <taxon>Actinomycetota</taxon>
        <taxon>Actinomycetes</taxon>
        <taxon>Mycobacteriales</taxon>
        <taxon>Gordoniaceae</taxon>
        <taxon>Gordonia</taxon>
    </lineage>
</organism>
<evidence type="ECO:0000313" key="7">
    <source>
        <dbReference type="Proteomes" id="UP000444980"/>
    </source>
</evidence>
<feature type="DNA-binding region" description="H-T-H motif" evidence="4">
    <location>
        <begin position="38"/>
        <end position="57"/>
    </location>
</feature>
<dbReference type="GO" id="GO:0003700">
    <property type="term" value="F:DNA-binding transcription factor activity"/>
    <property type="evidence" value="ECO:0007669"/>
    <property type="project" value="TreeGrafter"/>
</dbReference>
<reference evidence="7" key="1">
    <citation type="submission" date="2019-06" db="EMBL/GenBank/DDBJ databases">
        <title>Gordonia isolated from sludge of a wastewater treatment plant.</title>
        <authorList>
            <person name="Tamura T."/>
            <person name="Aoyama K."/>
            <person name="Kang Y."/>
            <person name="Saito S."/>
            <person name="Akiyama N."/>
            <person name="Yazawa K."/>
            <person name="Gonoi T."/>
            <person name="Mikami Y."/>
        </authorList>
    </citation>
    <scope>NUCLEOTIDE SEQUENCE [LARGE SCALE GENOMIC DNA]</scope>
    <source>
        <strain evidence="7">NBRC 107697</strain>
    </source>
</reference>
<dbReference type="InterPro" id="IPR023772">
    <property type="entry name" value="DNA-bd_HTH_TetR-type_CS"/>
</dbReference>
<dbReference type="PROSITE" id="PS50977">
    <property type="entry name" value="HTH_TETR_2"/>
    <property type="match status" value="1"/>
</dbReference>